<sequence>MTTITFTDAVSLTDTRTTRDGYLVADARIARTGIQIYLGAEMGRTDLAQVRVYRPEGEVFHADSLASFAHRPVTNDHPAEMVTAANWKKHAIGMMGGEVARDGTFIRVPLTLMDSAAIEAVKAGKRELSAGYQCDIDWTAGQTPQGEAYDAVQKNIRANHLAIVDAGRAGPLCRIGDKASSNTGDRSMTDKPTKTVIVDGIPIETTDQGATVIDTLQKRLADANKASEAFSAKVGELTATVSAKDGEIAVLKKQVEDAALTPAKLDAAVAARTKTIADAKAIAGDALVVDGKTDAEITRAAVVAKLGDAAKDMDDAAIGGAFRALAASNTTDPVRDALRTGSPRQTADGTSAHAKMVDDLQGAWKTKGAA</sequence>
<dbReference type="Pfam" id="PF09979">
    <property type="entry name" value="DUF2213"/>
    <property type="match status" value="1"/>
</dbReference>
<gene>
    <name evidence="2" type="ORF">ABEG18_13085</name>
</gene>
<dbReference type="AlphaFoldDB" id="A0AAU7JN64"/>
<reference evidence="2" key="1">
    <citation type="submission" date="2024-05" db="EMBL/GenBank/DDBJ databases">
        <authorList>
            <person name="Kim S."/>
            <person name="Heo J."/>
            <person name="Choi H."/>
            <person name="Choi Y."/>
            <person name="Kwon S.-W."/>
            <person name="Kim Y."/>
        </authorList>
    </citation>
    <scope>NUCLEOTIDE SEQUENCE</scope>
    <source>
        <strain evidence="2">KACC 23698</strain>
    </source>
</reference>
<evidence type="ECO:0000313" key="2">
    <source>
        <dbReference type="EMBL" id="XBO41646.1"/>
    </source>
</evidence>
<evidence type="ECO:0000256" key="1">
    <source>
        <dbReference type="SAM" id="MobiDB-lite"/>
    </source>
</evidence>
<proteinExistence type="predicted"/>
<dbReference type="PIRSF" id="PIRSF029215">
    <property type="entry name" value="UCP029215"/>
    <property type="match status" value="1"/>
</dbReference>
<name>A0AAU7JN64_9HYPH</name>
<organism evidence="2">
    <name type="scientific">Alsobacter sp. KACC 23698</name>
    <dbReference type="NCBI Taxonomy" id="3149229"/>
    <lineage>
        <taxon>Bacteria</taxon>
        <taxon>Pseudomonadati</taxon>
        <taxon>Pseudomonadota</taxon>
        <taxon>Alphaproteobacteria</taxon>
        <taxon>Hyphomicrobiales</taxon>
        <taxon>Alsobacteraceae</taxon>
        <taxon>Alsobacter</taxon>
    </lineage>
</organism>
<feature type="region of interest" description="Disordered" evidence="1">
    <location>
        <begin position="333"/>
        <end position="352"/>
    </location>
</feature>
<protein>
    <submittedName>
        <fullName evidence="2">DUF2213 domain-containing protein</fullName>
    </submittedName>
</protein>
<dbReference type="EMBL" id="CP157484">
    <property type="protein sequence ID" value="XBO41646.1"/>
    <property type="molecule type" value="Genomic_DNA"/>
</dbReference>
<accession>A0AAU7JN64</accession>
<dbReference type="InterPro" id="IPR016913">
    <property type="entry name" value="UCP029215"/>
</dbReference>
<dbReference type="RefSeq" id="WP_406858502.1">
    <property type="nucleotide sequence ID" value="NZ_CP157484.1"/>
</dbReference>